<evidence type="ECO:0000256" key="1">
    <source>
        <dbReference type="SAM" id="MobiDB-lite"/>
    </source>
</evidence>
<accession>A0A010R2A9</accession>
<dbReference type="KEGG" id="cfj:CFIO01_01245"/>
<proteinExistence type="predicted"/>
<comment type="caution">
    <text evidence="3">The sequence shown here is derived from an EMBL/GenBank/DDBJ whole genome shotgun (WGS) entry which is preliminary data.</text>
</comment>
<reference evidence="3 4" key="1">
    <citation type="submission" date="2014-02" db="EMBL/GenBank/DDBJ databases">
        <title>The genome sequence of Colletotrichum fioriniae PJ7.</title>
        <authorList>
            <person name="Baroncelli R."/>
            <person name="Thon M.R."/>
        </authorList>
    </citation>
    <scope>NUCLEOTIDE SEQUENCE [LARGE SCALE GENOMIC DNA]</scope>
    <source>
        <strain evidence="3 4">PJ7</strain>
    </source>
</reference>
<feature type="region of interest" description="Disordered" evidence="1">
    <location>
        <begin position="30"/>
        <end position="84"/>
    </location>
</feature>
<dbReference type="Proteomes" id="UP000020467">
    <property type="component" value="Unassembled WGS sequence"/>
</dbReference>
<evidence type="ECO:0000313" key="3">
    <source>
        <dbReference type="EMBL" id="EXF82875.1"/>
    </source>
</evidence>
<keyword evidence="4" id="KW-1185">Reference proteome</keyword>
<feature type="chain" id="PRO_5001456575" evidence="2">
    <location>
        <begin position="19"/>
        <end position="84"/>
    </location>
</feature>
<feature type="compositionally biased region" description="Basic residues" evidence="1">
    <location>
        <begin position="70"/>
        <end position="84"/>
    </location>
</feature>
<evidence type="ECO:0000313" key="4">
    <source>
        <dbReference type="Proteomes" id="UP000020467"/>
    </source>
</evidence>
<sequence>MKTTSLFLLVTLVSSGFALSIPSRLSSSLDSRSEVHNAIAPEDILNPVVRPRECEEPAEPEEPSEADRKKGAKRPARPSRPTKC</sequence>
<keyword evidence="2" id="KW-0732">Signal</keyword>
<protein>
    <submittedName>
        <fullName evidence="3">Uncharacterized protein</fullName>
    </submittedName>
</protein>
<organism evidence="3 4">
    <name type="scientific">Colletotrichum fioriniae PJ7</name>
    <dbReference type="NCBI Taxonomy" id="1445577"/>
    <lineage>
        <taxon>Eukaryota</taxon>
        <taxon>Fungi</taxon>
        <taxon>Dikarya</taxon>
        <taxon>Ascomycota</taxon>
        <taxon>Pezizomycotina</taxon>
        <taxon>Sordariomycetes</taxon>
        <taxon>Hypocreomycetidae</taxon>
        <taxon>Glomerellales</taxon>
        <taxon>Glomerellaceae</taxon>
        <taxon>Colletotrichum</taxon>
        <taxon>Colletotrichum acutatum species complex</taxon>
    </lineage>
</organism>
<dbReference type="HOGENOM" id="CLU_2527309_0_0_1"/>
<gene>
    <name evidence="3" type="ORF">CFIO01_01245</name>
</gene>
<name>A0A010R2A9_9PEZI</name>
<evidence type="ECO:0000256" key="2">
    <source>
        <dbReference type="SAM" id="SignalP"/>
    </source>
</evidence>
<feature type="signal peptide" evidence="2">
    <location>
        <begin position="1"/>
        <end position="18"/>
    </location>
</feature>
<dbReference type="EMBL" id="JARH01000269">
    <property type="protein sequence ID" value="EXF82875.1"/>
    <property type="molecule type" value="Genomic_DNA"/>
</dbReference>
<dbReference type="AlphaFoldDB" id="A0A010R2A9"/>